<evidence type="ECO:0000313" key="3">
    <source>
        <dbReference type="Proteomes" id="UP000235388"/>
    </source>
</evidence>
<proteinExistence type="predicted"/>
<protein>
    <submittedName>
        <fullName evidence="2">Uncharacterized protein</fullName>
    </submittedName>
</protein>
<gene>
    <name evidence="2" type="ORF">PCANC_26968</name>
</gene>
<name>A0A2N5RWP1_9BASI</name>
<comment type="caution">
    <text evidence="2">The sequence shown here is derived from an EMBL/GenBank/DDBJ whole genome shotgun (WGS) entry which is preliminary data.</text>
</comment>
<sequence>MGADTQDDIAGVDAQDDTTGADDRAASPLELESLGARLTGLCSPHLNEAHQTSLHCTLVPTPSDSSCSAWTIQCM</sequence>
<organism evidence="2 3">
    <name type="scientific">Puccinia coronata f. sp. avenae</name>
    <dbReference type="NCBI Taxonomy" id="200324"/>
    <lineage>
        <taxon>Eukaryota</taxon>
        <taxon>Fungi</taxon>
        <taxon>Dikarya</taxon>
        <taxon>Basidiomycota</taxon>
        <taxon>Pucciniomycotina</taxon>
        <taxon>Pucciniomycetes</taxon>
        <taxon>Pucciniales</taxon>
        <taxon>Pucciniaceae</taxon>
        <taxon>Puccinia</taxon>
    </lineage>
</organism>
<dbReference type="Proteomes" id="UP000235388">
    <property type="component" value="Unassembled WGS sequence"/>
</dbReference>
<feature type="region of interest" description="Disordered" evidence="1">
    <location>
        <begin position="1"/>
        <end position="26"/>
    </location>
</feature>
<keyword evidence="3" id="KW-1185">Reference proteome</keyword>
<accession>A0A2N5RWP1</accession>
<reference evidence="2 3" key="1">
    <citation type="submission" date="2017-11" db="EMBL/GenBank/DDBJ databases">
        <title>De novo assembly and phasing of dikaryotic genomes from two isolates of Puccinia coronata f. sp. avenae, the causal agent of oat crown rust.</title>
        <authorList>
            <person name="Miller M.E."/>
            <person name="Zhang Y."/>
            <person name="Omidvar V."/>
            <person name="Sperschneider J."/>
            <person name="Schwessinger B."/>
            <person name="Raley C."/>
            <person name="Palmer J.M."/>
            <person name="Garnica D."/>
            <person name="Upadhyaya N."/>
            <person name="Rathjen J."/>
            <person name="Taylor J.M."/>
            <person name="Park R.F."/>
            <person name="Dodds P.N."/>
            <person name="Hirsch C.D."/>
            <person name="Kianian S.F."/>
            <person name="Figueroa M."/>
        </authorList>
    </citation>
    <scope>NUCLEOTIDE SEQUENCE [LARGE SCALE GENOMIC DNA]</scope>
    <source>
        <strain evidence="2">12NC29</strain>
    </source>
</reference>
<dbReference type="AlphaFoldDB" id="A0A2N5RWP1"/>
<evidence type="ECO:0000256" key="1">
    <source>
        <dbReference type="SAM" id="MobiDB-lite"/>
    </source>
</evidence>
<dbReference type="EMBL" id="PGCJ01001443">
    <property type="protein sequence ID" value="PLW05408.1"/>
    <property type="molecule type" value="Genomic_DNA"/>
</dbReference>
<evidence type="ECO:0000313" key="2">
    <source>
        <dbReference type="EMBL" id="PLW05408.1"/>
    </source>
</evidence>